<sequence length="116" mass="13307">MKTYFIHSVSILISFIWLILINHTVNPISLKGPHFLKFYLILIFGFYASILALKLSKETISTTTFYFMISIFCLGVIKLTKGILLGKSVGFLILILMMECIVGMVFMNHYFKSKIN</sequence>
<feature type="transmembrane region" description="Helical" evidence="1">
    <location>
        <begin position="59"/>
        <end position="77"/>
    </location>
</feature>
<evidence type="ECO:0000313" key="3">
    <source>
        <dbReference type="Proteomes" id="UP001210978"/>
    </source>
</evidence>
<evidence type="ECO:0000313" key="2">
    <source>
        <dbReference type="EMBL" id="WBV59311.1"/>
    </source>
</evidence>
<reference evidence="2 3" key="1">
    <citation type="submission" date="2023-01" db="EMBL/GenBank/DDBJ databases">
        <title>Complete genome of Chryseobacterium camelliae VAN22-5A.</title>
        <authorList>
            <person name="Zong G."/>
            <person name="Cao G."/>
        </authorList>
    </citation>
    <scope>NUCLEOTIDE SEQUENCE [LARGE SCALE GENOMIC DNA]</scope>
    <source>
        <strain evidence="2 3">VAN22-5A</strain>
    </source>
</reference>
<keyword evidence="1" id="KW-0472">Membrane</keyword>
<organism evidence="2 3">
    <name type="scientific">Chryseobacterium camelliae</name>
    <dbReference type="NCBI Taxonomy" id="1265445"/>
    <lineage>
        <taxon>Bacteria</taxon>
        <taxon>Pseudomonadati</taxon>
        <taxon>Bacteroidota</taxon>
        <taxon>Flavobacteriia</taxon>
        <taxon>Flavobacteriales</taxon>
        <taxon>Weeksellaceae</taxon>
        <taxon>Chryseobacterium group</taxon>
        <taxon>Chryseobacterium</taxon>
    </lineage>
</organism>
<feature type="transmembrane region" description="Helical" evidence="1">
    <location>
        <begin position="35"/>
        <end position="53"/>
    </location>
</feature>
<proteinExistence type="predicted"/>
<accession>A0ABY7QI27</accession>
<keyword evidence="1" id="KW-1133">Transmembrane helix</keyword>
<dbReference type="EMBL" id="CP115859">
    <property type="protein sequence ID" value="WBV59311.1"/>
    <property type="molecule type" value="Genomic_DNA"/>
</dbReference>
<feature type="transmembrane region" description="Helical" evidence="1">
    <location>
        <begin position="6"/>
        <end position="23"/>
    </location>
</feature>
<dbReference type="Proteomes" id="UP001210978">
    <property type="component" value="Chromosome"/>
</dbReference>
<gene>
    <name evidence="2" type="ORF">PFY12_09590</name>
</gene>
<dbReference type="RefSeq" id="WP_271147710.1">
    <property type="nucleotide sequence ID" value="NZ_CP115859.1"/>
</dbReference>
<protein>
    <recommendedName>
        <fullName evidence="4">DUF4345 domain-containing protein</fullName>
    </recommendedName>
</protein>
<evidence type="ECO:0000256" key="1">
    <source>
        <dbReference type="SAM" id="Phobius"/>
    </source>
</evidence>
<keyword evidence="3" id="KW-1185">Reference proteome</keyword>
<keyword evidence="1" id="KW-0812">Transmembrane</keyword>
<feature type="transmembrane region" description="Helical" evidence="1">
    <location>
        <begin position="89"/>
        <end position="111"/>
    </location>
</feature>
<name>A0ABY7QI27_9FLAO</name>
<evidence type="ECO:0008006" key="4">
    <source>
        <dbReference type="Google" id="ProtNLM"/>
    </source>
</evidence>